<organism evidence="1 2">
    <name type="scientific">Racocetra persica</name>
    <dbReference type="NCBI Taxonomy" id="160502"/>
    <lineage>
        <taxon>Eukaryota</taxon>
        <taxon>Fungi</taxon>
        <taxon>Fungi incertae sedis</taxon>
        <taxon>Mucoromycota</taxon>
        <taxon>Glomeromycotina</taxon>
        <taxon>Glomeromycetes</taxon>
        <taxon>Diversisporales</taxon>
        <taxon>Gigasporaceae</taxon>
        <taxon>Racocetra</taxon>
    </lineage>
</organism>
<name>A0ACA9MX49_9GLOM</name>
<protein>
    <submittedName>
        <fullName evidence="1">21995_t:CDS:1</fullName>
    </submittedName>
</protein>
<comment type="caution">
    <text evidence="1">The sequence shown here is derived from an EMBL/GenBank/DDBJ whole genome shotgun (WGS) entry which is preliminary data.</text>
</comment>
<proteinExistence type="predicted"/>
<feature type="non-terminal residue" evidence="1">
    <location>
        <position position="1"/>
    </location>
</feature>
<accession>A0ACA9MX49</accession>
<evidence type="ECO:0000313" key="2">
    <source>
        <dbReference type="Proteomes" id="UP000789920"/>
    </source>
</evidence>
<keyword evidence="2" id="KW-1185">Reference proteome</keyword>
<gene>
    <name evidence="1" type="ORF">RPERSI_LOCUS6618</name>
</gene>
<dbReference type="Proteomes" id="UP000789920">
    <property type="component" value="Unassembled WGS sequence"/>
</dbReference>
<reference evidence="1" key="1">
    <citation type="submission" date="2021-06" db="EMBL/GenBank/DDBJ databases">
        <authorList>
            <person name="Kallberg Y."/>
            <person name="Tangrot J."/>
            <person name="Rosling A."/>
        </authorList>
    </citation>
    <scope>NUCLEOTIDE SEQUENCE</scope>
    <source>
        <strain evidence="1">MA461A</strain>
    </source>
</reference>
<dbReference type="EMBL" id="CAJVQC010010598">
    <property type="protein sequence ID" value="CAG8618626.1"/>
    <property type="molecule type" value="Genomic_DNA"/>
</dbReference>
<sequence length="56" mass="6505">MSDYELNNEINQEISCDFNFLSAKNKGKVKSTQATSNWHIHIELIDQLFSDDNEDN</sequence>
<evidence type="ECO:0000313" key="1">
    <source>
        <dbReference type="EMBL" id="CAG8618626.1"/>
    </source>
</evidence>